<feature type="region of interest" description="Disordered" evidence="1">
    <location>
        <begin position="80"/>
        <end position="115"/>
    </location>
</feature>
<reference evidence="2" key="2">
    <citation type="submission" date="2021-09" db="EMBL/GenBank/DDBJ databases">
        <authorList>
            <person name="Jia N."/>
            <person name="Wang J."/>
            <person name="Shi W."/>
            <person name="Du L."/>
            <person name="Sun Y."/>
            <person name="Zhan W."/>
            <person name="Jiang J."/>
            <person name="Wang Q."/>
            <person name="Zhang B."/>
            <person name="Ji P."/>
            <person name="Sakyi L.B."/>
            <person name="Cui X."/>
            <person name="Yuan T."/>
            <person name="Jiang B."/>
            <person name="Yang W."/>
            <person name="Lam T.T.-Y."/>
            <person name="Chang Q."/>
            <person name="Ding S."/>
            <person name="Wang X."/>
            <person name="Zhu J."/>
            <person name="Ruan X."/>
            <person name="Zhao L."/>
            <person name="Wei J."/>
            <person name="Que T."/>
            <person name="Du C."/>
            <person name="Cheng J."/>
            <person name="Dai P."/>
            <person name="Han X."/>
            <person name="Huang E."/>
            <person name="Gao Y."/>
            <person name="Liu J."/>
            <person name="Shao H."/>
            <person name="Ye R."/>
            <person name="Li L."/>
            <person name="Wei W."/>
            <person name="Wang X."/>
            <person name="Wang C."/>
            <person name="Huo Q."/>
            <person name="Li W."/>
            <person name="Guo W."/>
            <person name="Chen H."/>
            <person name="Chen S."/>
            <person name="Zhou L."/>
            <person name="Zhou L."/>
            <person name="Ni X."/>
            <person name="Tian J."/>
            <person name="Zhou Y."/>
            <person name="Sheng Y."/>
            <person name="Liu T."/>
            <person name="Pan Y."/>
            <person name="Xia L."/>
            <person name="Li J."/>
            <person name="Zhao F."/>
            <person name="Cao W."/>
        </authorList>
    </citation>
    <scope>NUCLEOTIDE SEQUENCE</scope>
    <source>
        <strain evidence="2">Rsan-2018</strain>
        <tissue evidence="2">Larvae</tissue>
    </source>
</reference>
<dbReference type="AlphaFoldDB" id="A0A9D4SPJ8"/>
<proteinExistence type="predicted"/>
<feature type="region of interest" description="Disordered" evidence="1">
    <location>
        <begin position="1"/>
        <end position="21"/>
    </location>
</feature>
<reference evidence="2" key="1">
    <citation type="journal article" date="2020" name="Cell">
        <title>Large-Scale Comparative Analyses of Tick Genomes Elucidate Their Genetic Diversity and Vector Capacities.</title>
        <authorList>
            <consortium name="Tick Genome and Microbiome Consortium (TIGMIC)"/>
            <person name="Jia N."/>
            <person name="Wang J."/>
            <person name="Shi W."/>
            <person name="Du L."/>
            <person name="Sun Y."/>
            <person name="Zhan W."/>
            <person name="Jiang J.F."/>
            <person name="Wang Q."/>
            <person name="Zhang B."/>
            <person name="Ji P."/>
            <person name="Bell-Sakyi L."/>
            <person name="Cui X.M."/>
            <person name="Yuan T.T."/>
            <person name="Jiang B.G."/>
            <person name="Yang W.F."/>
            <person name="Lam T.T."/>
            <person name="Chang Q.C."/>
            <person name="Ding S.J."/>
            <person name="Wang X.J."/>
            <person name="Zhu J.G."/>
            <person name="Ruan X.D."/>
            <person name="Zhao L."/>
            <person name="Wei J.T."/>
            <person name="Ye R.Z."/>
            <person name="Que T.C."/>
            <person name="Du C.H."/>
            <person name="Zhou Y.H."/>
            <person name="Cheng J.X."/>
            <person name="Dai P.F."/>
            <person name="Guo W.B."/>
            <person name="Han X.H."/>
            <person name="Huang E.J."/>
            <person name="Li L.F."/>
            <person name="Wei W."/>
            <person name="Gao Y.C."/>
            <person name="Liu J.Z."/>
            <person name="Shao H.Z."/>
            <person name="Wang X."/>
            <person name="Wang C.C."/>
            <person name="Yang T.C."/>
            <person name="Huo Q.B."/>
            <person name="Li W."/>
            <person name="Chen H.Y."/>
            <person name="Chen S.E."/>
            <person name="Zhou L.G."/>
            <person name="Ni X.B."/>
            <person name="Tian J.H."/>
            <person name="Sheng Y."/>
            <person name="Liu T."/>
            <person name="Pan Y.S."/>
            <person name="Xia L.Y."/>
            <person name="Li J."/>
            <person name="Zhao F."/>
            <person name="Cao W.C."/>
        </authorList>
    </citation>
    <scope>NUCLEOTIDE SEQUENCE</scope>
    <source>
        <strain evidence="2">Rsan-2018</strain>
    </source>
</reference>
<name>A0A9D4SPJ8_RHISA</name>
<evidence type="ECO:0000313" key="2">
    <source>
        <dbReference type="EMBL" id="KAH7936154.1"/>
    </source>
</evidence>
<dbReference type="Proteomes" id="UP000821837">
    <property type="component" value="Unassembled WGS sequence"/>
</dbReference>
<organism evidence="2 3">
    <name type="scientific">Rhipicephalus sanguineus</name>
    <name type="common">Brown dog tick</name>
    <name type="synonym">Ixodes sanguineus</name>
    <dbReference type="NCBI Taxonomy" id="34632"/>
    <lineage>
        <taxon>Eukaryota</taxon>
        <taxon>Metazoa</taxon>
        <taxon>Ecdysozoa</taxon>
        <taxon>Arthropoda</taxon>
        <taxon>Chelicerata</taxon>
        <taxon>Arachnida</taxon>
        <taxon>Acari</taxon>
        <taxon>Parasitiformes</taxon>
        <taxon>Ixodida</taxon>
        <taxon>Ixodoidea</taxon>
        <taxon>Ixodidae</taxon>
        <taxon>Rhipicephalinae</taxon>
        <taxon>Rhipicephalus</taxon>
        <taxon>Rhipicephalus</taxon>
    </lineage>
</organism>
<dbReference type="EMBL" id="JABSTV010001255">
    <property type="protein sequence ID" value="KAH7936154.1"/>
    <property type="molecule type" value="Genomic_DNA"/>
</dbReference>
<gene>
    <name evidence="2" type="ORF">HPB52_019215</name>
</gene>
<accession>A0A9D4SPJ8</accession>
<evidence type="ECO:0000313" key="3">
    <source>
        <dbReference type="Proteomes" id="UP000821837"/>
    </source>
</evidence>
<sequence length="115" mass="12824">MRALKGTQKLSDVVRQRVRETESEQWRSAMLDKTTLELYFTHKSSPATDNFYDNDAGSGLLFEARAGALRTLLYRQRFDTSPTRGASHGGGDNQEEATSVVVADPTAWTRNPCGR</sequence>
<keyword evidence="3" id="KW-1185">Reference proteome</keyword>
<protein>
    <submittedName>
        <fullName evidence="2">Uncharacterized protein</fullName>
    </submittedName>
</protein>
<evidence type="ECO:0000256" key="1">
    <source>
        <dbReference type="SAM" id="MobiDB-lite"/>
    </source>
</evidence>
<feature type="compositionally biased region" description="Basic and acidic residues" evidence="1">
    <location>
        <begin position="12"/>
        <end position="21"/>
    </location>
</feature>
<comment type="caution">
    <text evidence="2">The sequence shown here is derived from an EMBL/GenBank/DDBJ whole genome shotgun (WGS) entry which is preliminary data.</text>
</comment>